<proteinExistence type="inferred from homology"/>
<dbReference type="SUPFAM" id="SSF54637">
    <property type="entry name" value="Thioesterase/thiol ester dehydrase-isomerase"/>
    <property type="match status" value="2"/>
</dbReference>
<keyword evidence="3" id="KW-0378">Hydrolase</keyword>
<dbReference type="GO" id="GO:0009062">
    <property type="term" value="P:fatty acid catabolic process"/>
    <property type="evidence" value="ECO:0007669"/>
    <property type="project" value="TreeGrafter"/>
</dbReference>
<evidence type="ECO:0000256" key="3">
    <source>
        <dbReference type="ARBA" id="ARBA00022801"/>
    </source>
</evidence>
<feature type="domain" description="Acyl-CoA thioesterase-like N-terminal HotDog" evidence="9">
    <location>
        <begin position="25"/>
        <end position="99"/>
    </location>
</feature>
<evidence type="ECO:0000256" key="7">
    <source>
        <dbReference type="ARBA" id="ARBA00071120"/>
    </source>
</evidence>
<accession>A0AAF0BK80</accession>
<dbReference type="CDD" id="cd03445">
    <property type="entry name" value="Thioesterase_II_repeat2"/>
    <property type="match status" value="1"/>
</dbReference>
<dbReference type="InterPro" id="IPR049449">
    <property type="entry name" value="TesB_ACOT8-like_N"/>
</dbReference>
<dbReference type="CDD" id="cd03444">
    <property type="entry name" value="Thioesterase_II_repeat1"/>
    <property type="match status" value="1"/>
</dbReference>
<dbReference type="Pfam" id="PF20789">
    <property type="entry name" value="4HBT_3C"/>
    <property type="match status" value="1"/>
</dbReference>
<dbReference type="PANTHER" id="PTHR11066">
    <property type="entry name" value="ACYL-COA THIOESTERASE"/>
    <property type="match status" value="1"/>
</dbReference>
<evidence type="ECO:0000256" key="1">
    <source>
        <dbReference type="ARBA" id="ARBA00006538"/>
    </source>
</evidence>
<dbReference type="AlphaFoldDB" id="A0AAF0BK80"/>
<evidence type="ECO:0000313" key="12">
    <source>
        <dbReference type="Proteomes" id="UP001217500"/>
    </source>
</evidence>
<evidence type="ECO:0000256" key="4">
    <source>
        <dbReference type="ARBA" id="ARBA00023098"/>
    </source>
</evidence>
<comment type="catalytic activity">
    <reaction evidence="6">
        <text>a fatty acyl-CoA + H2O = a fatty acid + CoA + H(+)</text>
        <dbReference type="Rhea" id="RHEA:16781"/>
        <dbReference type="ChEBI" id="CHEBI:15377"/>
        <dbReference type="ChEBI" id="CHEBI:15378"/>
        <dbReference type="ChEBI" id="CHEBI:28868"/>
        <dbReference type="ChEBI" id="CHEBI:57287"/>
        <dbReference type="ChEBI" id="CHEBI:77636"/>
        <dbReference type="EC" id="3.1.2.20"/>
    </reaction>
    <physiologicalReaction direction="left-to-right" evidence="6">
        <dbReference type="Rhea" id="RHEA:16782"/>
    </physiologicalReaction>
</comment>
<evidence type="ECO:0000256" key="6">
    <source>
        <dbReference type="ARBA" id="ARBA00050943"/>
    </source>
</evidence>
<dbReference type="Proteomes" id="UP001217500">
    <property type="component" value="Chromosome"/>
</dbReference>
<dbReference type="PANTHER" id="PTHR11066:SF34">
    <property type="entry name" value="ACYL-COENZYME A THIOESTERASE 8"/>
    <property type="match status" value="1"/>
</dbReference>
<dbReference type="InterPro" id="IPR049450">
    <property type="entry name" value="ACOT8-like_C"/>
</dbReference>
<evidence type="ECO:0000259" key="9">
    <source>
        <dbReference type="Pfam" id="PF13622"/>
    </source>
</evidence>
<dbReference type="EC" id="3.1.2.20" evidence="5"/>
<dbReference type="KEGG" id="gso:PH603_08885"/>
<dbReference type="GO" id="GO:0047617">
    <property type="term" value="F:fatty acyl-CoA hydrolase activity"/>
    <property type="evidence" value="ECO:0007669"/>
    <property type="project" value="UniProtKB-EC"/>
</dbReference>
<evidence type="ECO:0000256" key="2">
    <source>
        <dbReference type="ARBA" id="ARBA00011881"/>
    </source>
</evidence>
<keyword evidence="12" id="KW-1185">Reference proteome</keyword>
<dbReference type="GO" id="GO:0006637">
    <property type="term" value="P:acyl-CoA metabolic process"/>
    <property type="evidence" value="ECO:0007669"/>
    <property type="project" value="InterPro"/>
</dbReference>
<dbReference type="EMBL" id="CP116805">
    <property type="protein sequence ID" value="WCL52652.1"/>
    <property type="molecule type" value="Genomic_DNA"/>
</dbReference>
<comment type="similarity">
    <text evidence="1">Belongs to the C/M/P thioester hydrolase family.</text>
</comment>
<dbReference type="RefSeq" id="WP_289501960.1">
    <property type="nucleotide sequence ID" value="NZ_CP116805.1"/>
</dbReference>
<sequence>MTDLAAILDNLAISEVEPLNYLGRPNNWPNRHVFGGHVLAQAVDAATRTVDKSLSLHSLHSYFLRAGNAELPITYSVDVLRDGRSFSSRRVVAYQDHKAIYSIGLSFHASEPGYEHQPEMPDVPDPDTLPYGAGYYGRFIRMFKRHEDPFQHLPFEARAVAPVDVDDPKPMPAKGGHWLRLRGTIGDDPAQHERLLAYSSDFGFMSSLLRPHGILPTHPTLGRLASLDHAMWFRTTDFRVDEWLYYETEGLWMKSGRGFCRGNIYRRDGTLVASTAQEGLFRLKSPDEPKA</sequence>
<dbReference type="InterPro" id="IPR042171">
    <property type="entry name" value="Acyl-CoA_hotdog"/>
</dbReference>
<name>A0AAF0BK80_9PROT</name>
<feature type="domain" description="Acyl-CoA thioesterase-like C-terminal" evidence="10">
    <location>
        <begin position="149"/>
        <end position="280"/>
    </location>
</feature>
<evidence type="ECO:0000313" key="11">
    <source>
        <dbReference type="EMBL" id="WCL52652.1"/>
    </source>
</evidence>
<comment type="subunit">
    <text evidence="2">Homotetramer.</text>
</comment>
<reference evidence="11" key="1">
    <citation type="submission" date="2023-01" db="EMBL/GenBank/DDBJ databases">
        <title>The genome sequence of Kordiimonadaceae bacterium 6D33.</title>
        <authorList>
            <person name="Liu Y."/>
        </authorList>
    </citation>
    <scope>NUCLEOTIDE SEQUENCE</scope>
    <source>
        <strain evidence="11">6D33</strain>
    </source>
</reference>
<evidence type="ECO:0000259" key="10">
    <source>
        <dbReference type="Pfam" id="PF20789"/>
    </source>
</evidence>
<evidence type="ECO:0000256" key="8">
    <source>
        <dbReference type="ARBA" id="ARBA00079653"/>
    </source>
</evidence>
<protein>
    <recommendedName>
        <fullName evidence="7">Acyl-CoA thioesterase 2</fullName>
        <ecNumber evidence="5">3.1.2.20</ecNumber>
    </recommendedName>
    <alternativeName>
        <fullName evidence="8">Thioesterase II</fullName>
    </alternativeName>
</protein>
<dbReference type="Gene3D" id="2.40.160.210">
    <property type="entry name" value="Acyl-CoA thioesterase, double hotdog domain"/>
    <property type="match status" value="1"/>
</dbReference>
<keyword evidence="4" id="KW-0443">Lipid metabolism</keyword>
<dbReference type="InterPro" id="IPR003703">
    <property type="entry name" value="Acyl_CoA_thio"/>
</dbReference>
<dbReference type="FunFam" id="2.40.160.210:FF:000001">
    <property type="entry name" value="Acyl-CoA thioesterase II"/>
    <property type="match status" value="1"/>
</dbReference>
<dbReference type="InterPro" id="IPR029069">
    <property type="entry name" value="HotDog_dom_sf"/>
</dbReference>
<gene>
    <name evidence="11" type="ORF">PH603_08885</name>
</gene>
<organism evidence="11 12">
    <name type="scientific">Gimibacter soli</name>
    <dbReference type="NCBI Taxonomy" id="3024400"/>
    <lineage>
        <taxon>Bacteria</taxon>
        <taxon>Pseudomonadati</taxon>
        <taxon>Pseudomonadota</taxon>
        <taxon>Alphaproteobacteria</taxon>
        <taxon>Kordiimonadales</taxon>
        <taxon>Temperatibacteraceae</taxon>
        <taxon>Gimibacter</taxon>
    </lineage>
</organism>
<dbReference type="Pfam" id="PF13622">
    <property type="entry name" value="4HBT_3"/>
    <property type="match status" value="1"/>
</dbReference>
<evidence type="ECO:0000256" key="5">
    <source>
        <dbReference type="ARBA" id="ARBA00038894"/>
    </source>
</evidence>